<gene>
    <name evidence="1" type="ORF">M2A_0092</name>
</gene>
<comment type="caution">
    <text evidence="1">The sequence shown here is derived from an EMBL/GenBank/DDBJ whole genome shotgun (WGS) entry which is preliminary data.</text>
</comment>
<keyword evidence="2" id="KW-1185">Reference proteome</keyword>
<dbReference type="EMBL" id="BBIO01000001">
    <property type="protein sequence ID" value="GAK43593.1"/>
    <property type="molecule type" value="Genomic_DNA"/>
</dbReference>
<proteinExistence type="predicted"/>
<sequence>MKHIKLDHPVTVNGTTIRDIKMRRPKVRDELAAQTYKEEAERELMYFCSLTELTREELEELDLADWGKLQKAFEEMLQPGKPGEPPLPDR</sequence>
<name>A0A081B6C5_9HYPH</name>
<organism evidence="1 2">
    <name type="scientific">Tepidicaulis marinus</name>
    <dbReference type="NCBI Taxonomy" id="1333998"/>
    <lineage>
        <taxon>Bacteria</taxon>
        <taxon>Pseudomonadati</taxon>
        <taxon>Pseudomonadota</taxon>
        <taxon>Alphaproteobacteria</taxon>
        <taxon>Hyphomicrobiales</taxon>
        <taxon>Parvibaculaceae</taxon>
        <taxon>Tepidicaulis</taxon>
    </lineage>
</organism>
<evidence type="ECO:0000313" key="1">
    <source>
        <dbReference type="EMBL" id="GAK43593.1"/>
    </source>
</evidence>
<dbReference type="Proteomes" id="UP000028702">
    <property type="component" value="Unassembled WGS sequence"/>
</dbReference>
<reference evidence="1 2" key="1">
    <citation type="submission" date="2014-07" db="EMBL/GenBank/DDBJ databases">
        <title>Tepidicaulis marinum gen. nov., sp. nov., a novel marine bacterium denitrifying nitrate to nitrous oxide strictly under microaerobic conditions.</title>
        <authorList>
            <person name="Takeuchi M."/>
            <person name="Yamagishi T."/>
            <person name="Kamagata Y."/>
            <person name="Oshima K."/>
            <person name="Hattori M."/>
            <person name="Katayama T."/>
            <person name="Hanada S."/>
            <person name="Tamaki H."/>
            <person name="Marumo K."/>
            <person name="Maeda H."/>
            <person name="Nedachi M."/>
            <person name="Iwasaki W."/>
            <person name="Suwa Y."/>
            <person name="Sakata S."/>
        </authorList>
    </citation>
    <scope>NUCLEOTIDE SEQUENCE [LARGE SCALE GENOMIC DNA]</scope>
    <source>
        <strain evidence="1 2">MA2</strain>
    </source>
</reference>
<accession>A0A081B6C5</accession>
<dbReference type="RefSeq" id="WP_045441658.1">
    <property type="nucleotide sequence ID" value="NZ_BBIO01000001.1"/>
</dbReference>
<dbReference type="Pfam" id="PF10109">
    <property type="entry name" value="Phage_TAC_7"/>
    <property type="match status" value="1"/>
</dbReference>
<dbReference type="InterPro" id="IPR019289">
    <property type="entry name" value="Phage_tail_E/E"/>
</dbReference>
<dbReference type="AlphaFoldDB" id="A0A081B6C5"/>
<protein>
    <submittedName>
        <fullName evidence="1">Conserved protein</fullName>
    </submittedName>
</protein>
<dbReference type="STRING" id="1333998.M2A_0092"/>
<evidence type="ECO:0000313" key="2">
    <source>
        <dbReference type="Proteomes" id="UP000028702"/>
    </source>
</evidence>